<proteinExistence type="predicted"/>
<organism evidence="2 3">
    <name type="scientific">Streptosporangium saharense</name>
    <dbReference type="NCBI Taxonomy" id="1706840"/>
    <lineage>
        <taxon>Bacteria</taxon>
        <taxon>Bacillati</taxon>
        <taxon>Actinomycetota</taxon>
        <taxon>Actinomycetes</taxon>
        <taxon>Streptosporangiales</taxon>
        <taxon>Streptosporangiaceae</taxon>
        <taxon>Streptosporangium</taxon>
    </lineage>
</organism>
<keyword evidence="3" id="KW-1185">Reference proteome</keyword>
<name>A0A7W7QH16_9ACTN</name>
<evidence type="ECO:0000313" key="3">
    <source>
        <dbReference type="Proteomes" id="UP000552644"/>
    </source>
</evidence>
<dbReference type="RefSeq" id="WP_184712223.1">
    <property type="nucleotide sequence ID" value="NZ_JACHJP010000001.1"/>
</dbReference>
<reference evidence="2 3" key="1">
    <citation type="submission" date="2020-08" db="EMBL/GenBank/DDBJ databases">
        <title>Genomic Encyclopedia of Type Strains, Phase III (KMG-III): the genomes of soil and plant-associated and newly described type strains.</title>
        <authorList>
            <person name="Whitman W."/>
        </authorList>
    </citation>
    <scope>NUCLEOTIDE SEQUENCE [LARGE SCALE GENOMIC DNA]</scope>
    <source>
        <strain evidence="2 3">CECT 8840</strain>
    </source>
</reference>
<accession>A0A7W7QH16</accession>
<gene>
    <name evidence="2" type="ORF">FHS44_000517</name>
</gene>
<comment type="caution">
    <text evidence="2">The sequence shown here is derived from an EMBL/GenBank/DDBJ whole genome shotgun (WGS) entry which is preliminary data.</text>
</comment>
<dbReference type="EMBL" id="JACHJP010000001">
    <property type="protein sequence ID" value="MBB4913445.1"/>
    <property type="molecule type" value="Genomic_DNA"/>
</dbReference>
<dbReference type="Proteomes" id="UP000552644">
    <property type="component" value="Unassembled WGS sequence"/>
</dbReference>
<sequence length="239" mass="26258">MLDEAEVLRRSMAAEGIDPWSAPEAVAAQQLYAWNAFVLQTLGDKMIEADYHADTRTVGYLPQVTAEQVWAFFGQVEGWLSLARQAAANPGFRIADPRALPADLPGWVEVQPCPSAHLEAMIAASAAIREHAELALGLLEQAGVPQTRLADRDRLRQLAAQAATAADYAVNMYSPGVDARLHELIEERLRGVLGTYHHLGQLVAMPTLLRTYGSPQEPPRRHRKLPRPGQPGFDPWCLA</sequence>
<protein>
    <submittedName>
        <fullName evidence="2">Uncharacterized protein</fullName>
    </submittedName>
</protein>
<feature type="region of interest" description="Disordered" evidence="1">
    <location>
        <begin position="213"/>
        <end position="239"/>
    </location>
</feature>
<evidence type="ECO:0000256" key="1">
    <source>
        <dbReference type="SAM" id="MobiDB-lite"/>
    </source>
</evidence>
<evidence type="ECO:0000313" key="2">
    <source>
        <dbReference type="EMBL" id="MBB4913445.1"/>
    </source>
</evidence>
<dbReference type="AlphaFoldDB" id="A0A7W7QH16"/>